<evidence type="ECO:0000256" key="2">
    <source>
        <dbReference type="ARBA" id="ARBA00022670"/>
    </source>
</evidence>
<dbReference type="InterPro" id="IPR009003">
    <property type="entry name" value="Peptidase_S1_PA"/>
</dbReference>
<dbReference type="SMART" id="SM00228">
    <property type="entry name" value="PDZ"/>
    <property type="match status" value="2"/>
</dbReference>
<evidence type="ECO:0000259" key="5">
    <source>
        <dbReference type="PROSITE" id="PS50106"/>
    </source>
</evidence>
<dbReference type="EMBL" id="CP036348">
    <property type="protein sequence ID" value="QDV70811.1"/>
    <property type="molecule type" value="Genomic_DNA"/>
</dbReference>
<name>A0A518JZ47_9BACT</name>
<dbReference type="KEGG" id="rcf:Poly24_45430"/>
<evidence type="ECO:0000256" key="3">
    <source>
        <dbReference type="ARBA" id="ARBA00022801"/>
    </source>
</evidence>
<dbReference type="PROSITE" id="PS50106">
    <property type="entry name" value="PDZ"/>
    <property type="match status" value="1"/>
</dbReference>
<dbReference type="GO" id="GO:0006508">
    <property type="term" value="P:proteolysis"/>
    <property type="evidence" value="ECO:0007669"/>
    <property type="project" value="UniProtKB-KW"/>
</dbReference>
<reference evidence="6 7" key="1">
    <citation type="submission" date="2019-02" db="EMBL/GenBank/DDBJ databases">
        <title>Deep-cultivation of Planctomycetes and their phenomic and genomic characterization uncovers novel biology.</title>
        <authorList>
            <person name="Wiegand S."/>
            <person name="Jogler M."/>
            <person name="Boedeker C."/>
            <person name="Pinto D."/>
            <person name="Vollmers J."/>
            <person name="Rivas-Marin E."/>
            <person name="Kohn T."/>
            <person name="Peeters S.H."/>
            <person name="Heuer A."/>
            <person name="Rast P."/>
            <person name="Oberbeckmann S."/>
            <person name="Bunk B."/>
            <person name="Jeske O."/>
            <person name="Meyerdierks A."/>
            <person name="Storesund J.E."/>
            <person name="Kallscheuer N."/>
            <person name="Luecker S."/>
            <person name="Lage O.M."/>
            <person name="Pohl T."/>
            <person name="Merkel B.J."/>
            <person name="Hornburger P."/>
            <person name="Mueller R.-W."/>
            <person name="Bruemmer F."/>
            <person name="Labrenz M."/>
            <person name="Spormann A.M."/>
            <person name="Op den Camp H."/>
            <person name="Overmann J."/>
            <person name="Amann R."/>
            <person name="Jetten M.S.M."/>
            <person name="Mascher T."/>
            <person name="Medema M.H."/>
            <person name="Devos D.P."/>
            <person name="Kaster A.-K."/>
            <person name="Ovreas L."/>
            <person name="Rohde M."/>
            <person name="Galperin M.Y."/>
            <person name="Jogler C."/>
        </authorList>
    </citation>
    <scope>NUCLEOTIDE SEQUENCE [LARGE SCALE GENOMIC DNA]</scope>
    <source>
        <strain evidence="6 7">Poly24</strain>
    </source>
</reference>
<dbReference type="Gene3D" id="2.30.42.10">
    <property type="match status" value="2"/>
</dbReference>
<dbReference type="InterPro" id="IPR051201">
    <property type="entry name" value="Chloro_Bact_Ser_Proteases"/>
</dbReference>
<dbReference type="SUPFAM" id="SSF50156">
    <property type="entry name" value="PDZ domain-like"/>
    <property type="match status" value="2"/>
</dbReference>
<gene>
    <name evidence="6" type="primary">mucD_4</name>
    <name evidence="6" type="ORF">Poly24_45430</name>
</gene>
<evidence type="ECO:0000256" key="4">
    <source>
        <dbReference type="SAM" id="SignalP"/>
    </source>
</evidence>
<dbReference type="Pfam" id="PF13365">
    <property type="entry name" value="Trypsin_2"/>
    <property type="match status" value="1"/>
</dbReference>
<dbReference type="EC" id="3.4.21.107" evidence="6"/>
<dbReference type="Gene3D" id="2.40.10.10">
    <property type="entry name" value="Trypsin-like serine proteases"/>
    <property type="match status" value="2"/>
</dbReference>
<dbReference type="InterPro" id="IPR001478">
    <property type="entry name" value="PDZ"/>
</dbReference>
<evidence type="ECO:0000313" key="6">
    <source>
        <dbReference type="EMBL" id="QDV70811.1"/>
    </source>
</evidence>
<dbReference type="GO" id="GO:0004252">
    <property type="term" value="F:serine-type endopeptidase activity"/>
    <property type="evidence" value="ECO:0007669"/>
    <property type="project" value="InterPro"/>
</dbReference>
<dbReference type="InterPro" id="IPR001940">
    <property type="entry name" value="Peptidase_S1C"/>
</dbReference>
<dbReference type="SUPFAM" id="SSF50494">
    <property type="entry name" value="Trypsin-like serine proteases"/>
    <property type="match status" value="1"/>
</dbReference>
<dbReference type="AlphaFoldDB" id="A0A518JZ47"/>
<feature type="signal peptide" evidence="4">
    <location>
        <begin position="1"/>
        <end position="29"/>
    </location>
</feature>
<dbReference type="PRINTS" id="PR00834">
    <property type="entry name" value="PROTEASES2C"/>
</dbReference>
<feature type="chain" id="PRO_5022106610" evidence="4">
    <location>
        <begin position="30"/>
        <end position="465"/>
    </location>
</feature>
<accession>A0A518JZ47</accession>
<evidence type="ECO:0000313" key="7">
    <source>
        <dbReference type="Proteomes" id="UP000315082"/>
    </source>
</evidence>
<comment type="similarity">
    <text evidence="1">Belongs to the peptidase S1C family.</text>
</comment>
<dbReference type="Pfam" id="PF00595">
    <property type="entry name" value="PDZ"/>
    <property type="match status" value="1"/>
</dbReference>
<keyword evidence="3 6" id="KW-0378">Hydrolase</keyword>
<keyword evidence="2 6" id="KW-0645">Protease</keyword>
<keyword evidence="4" id="KW-0732">Signal</keyword>
<dbReference type="PANTHER" id="PTHR43343">
    <property type="entry name" value="PEPTIDASE S12"/>
    <property type="match status" value="1"/>
</dbReference>
<dbReference type="InterPro" id="IPR043504">
    <property type="entry name" value="Peptidase_S1_PA_chymotrypsin"/>
</dbReference>
<evidence type="ECO:0000256" key="1">
    <source>
        <dbReference type="ARBA" id="ARBA00010541"/>
    </source>
</evidence>
<dbReference type="Proteomes" id="UP000315082">
    <property type="component" value="Chromosome"/>
</dbReference>
<feature type="domain" description="PDZ" evidence="5">
    <location>
        <begin position="248"/>
        <end position="340"/>
    </location>
</feature>
<sequence length="465" mass="50468" precursor="true">MKLRPASMTRLLRSSVLCLATICTMLAHTAQTASGSNRETPIVRVVREASPSVVNIHGHKTVRAGGLPGQGQSFQQVNGMGTGVVIDPRGYVITNFHVVQDVNDIRVTLADGRPAVARVIAHDLRTDLAVLKIDAREPLPVIRIGTSEDLWVGETVIAIGNAFGYEHTVTQGIVSALHRDVPVNEEQSYTDLIQTSAEINPGNSGGPLLNLDGQMIGINVAVRVGAQGIAFTIPVDQVLDIVSGLIQQKTVNQITHGIRGVTQWNDKDESEFVVTSVASGSSAEKEGVDTGDRILQINGHSVRNHMDFEFAMLELTSRDAIEFEVANTKGDVTLVSLRSQPHPRSSETPATPVAQRIWTSFGIQGEPVAETTMQDLNRRMETAYGAGLKITSVRPGSQADRQGMQSGDVLLGIRNWQTSSLNDLDYILRSDEFRSGSQSQFFIIRSNKTMIGYLQVAQSARRATR</sequence>
<protein>
    <submittedName>
        <fullName evidence="6">Putative periplasmic serine endoprotease DegP-like</fullName>
        <ecNumber evidence="6">3.4.21.107</ecNumber>
    </submittedName>
</protein>
<proteinExistence type="inferred from homology"/>
<dbReference type="PANTHER" id="PTHR43343:SF3">
    <property type="entry name" value="PROTEASE DO-LIKE 8, CHLOROPLASTIC"/>
    <property type="match status" value="1"/>
</dbReference>
<organism evidence="6 7">
    <name type="scientific">Rosistilla carotiformis</name>
    <dbReference type="NCBI Taxonomy" id="2528017"/>
    <lineage>
        <taxon>Bacteria</taxon>
        <taxon>Pseudomonadati</taxon>
        <taxon>Planctomycetota</taxon>
        <taxon>Planctomycetia</taxon>
        <taxon>Pirellulales</taxon>
        <taxon>Pirellulaceae</taxon>
        <taxon>Rosistilla</taxon>
    </lineage>
</organism>
<dbReference type="InterPro" id="IPR036034">
    <property type="entry name" value="PDZ_sf"/>
</dbReference>
<keyword evidence="7" id="KW-1185">Reference proteome</keyword>